<comment type="caution">
    <text evidence="8">The sequence shown here is derived from an EMBL/GenBank/DDBJ whole genome shotgun (WGS) entry which is preliminary data.</text>
</comment>
<dbReference type="Proteomes" id="UP000027822">
    <property type="component" value="Unassembled WGS sequence"/>
</dbReference>
<comment type="subcellular location">
    <subcellularLocation>
        <location evidence="1">Membrane</location>
        <topology evidence="1">Multi-pass membrane protein</topology>
    </subcellularLocation>
</comment>
<feature type="transmembrane region" description="Helical" evidence="7">
    <location>
        <begin position="175"/>
        <end position="196"/>
    </location>
</feature>
<dbReference type="AlphaFoldDB" id="A0A073JZK3"/>
<reference evidence="8 9" key="1">
    <citation type="submission" date="2014-06" db="EMBL/GenBank/DDBJ databases">
        <title>Draft genome sequence of Bacillus manliponensis JCM 15802 (MCCC 1A00708).</title>
        <authorList>
            <person name="Lai Q."/>
            <person name="Liu Y."/>
            <person name="Shao Z."/>
        </authorList>
    </citation>
    <scope>NUCLEOTIDE SEQUENCE [LARGE SCALE GENOMIC DNA]</scope>
    <source>
        <strain evidence="8 9">JCM 15802</strain>
    </source>
</reference>
<dbReference type="eggNOG" id="COG0733">
    <property type="taxonomic scope" value="Bacteria"/>
</dbReference>
<feature type="transmembrane region" description="Helical" evidence="7">
    <location>
        <begin position="12"/>
        <end position="30"/>
    </location>
</feature>
<feature type="transmembrane region" description="Helical" evidence="7">
    <location>
        <begin position="42"/>
        <end position="64"/>
    </location>
</feature>
<proteinExistence type="inferred from homology"/>
<evidence type="ECO:0000256" key="3">
    <source>
        <dbReference type="ARBA" id="ARBA00022692"/>
    </source>
</evidence>
<evidence type="ECO:0000256" key="2">
    <source>
        <dbReference type="ARBA" id="ARBA00022448"/>
    </source>
</evidence>
<feature type="transmembrane region" description="Helical" evidence="7">
    <location>
        <begin position="216"/>
        <end position="240"/>
    </location>
</feature>
<keyword evidence="6" id="KW-0769">Symport</keyword>
<dbReference type="GO" id="GO:0015293">
    <property type="term" value="F:symporter activity"/>
    <property type="evidence" value="ECO:0007669"/>
    <property type="project" value="UniProtKB-KW"/>
</dbReference>
<dbReference type="RefSeq" id="WP_034636530.1">
    <property type="nucleotide sequence ID" value="NZ_CBCSJC010000004.1"/>
</dbReference>
<evidence type="ECO:0000256" key="4">
    <source>
        <dbReference type="ARBA" id="ARBA00022989"/>
    </source>
</evidence>
<evidence type="ECO:0000256" key="6">
    <source>
        <dbReference type="RuleBase" id="RU003732"/>
    </source>
</evidence>
<dbReference type="GO" id="GO:0016020">
    <property type="term" value="C:membrane"/>
    <property type="evidence" value="ECO:0007669"/>
    <property type="project" value="UniProtKB-SubCell"/>
</dbReference>
<dbReference type="PROSITE" id="PS00610">
    <property type="entry name" value="NA_NEUROTRAN_SYMP_1"/>
    <property type="match status" value="1"/>
</dbReference>
<accession>A0A073JZK3</accession>
<evidence type="ECO:0000256" key="1">
    <source>
        <dbReference type="ARBA" id="ARBA00004141"/>
    </source>
</evidence>
<feature type="transmembrane region" description="Helical" evidence="7">
    <location>
        <begin position="376"/>
        <end position="398"/>
    </location>
</feature>
<dbReference type="InterPro" id="IPR047218">
    <property type="entry name" value="YocR/YhdH-like"/>
</dbReference>
<dbReference type="PANTHER" id="PTHR42948">
    <property type="entry name" value="TRANSPORTER"/>
    <property type="match status" value="1"/>
</dbReference>
<comment type="similarity">
    <text evidence="6">Belongs to the sodium:neurotransmitter symporter (SNF) (TC 2.A.22) family.</text>
</comment>
<feature type="transmembrane region" description="Helical" evidence="7">
    <location>
        <begin position="142"/>
        <end position="163"/>
    </location>
</feature>
<dbReference type="NCBIfam" id="NF037979">
    <property type="entry name" value="Na_transp"/>
    <property type="match status" value="1"/>
</dbReference>
<keyword evidence="3 6" id="KW-0812">Transmembrane</keyword>
<dbReference type="PRINTS" id="PR00176">
    <property type="entry name" value="NANEUSMPORT"/>
</dbReference>
<feature type="transmembrane region" description="Helical" evidence="7">
    <location>
        <begin position="85"/>
        <end position="117"/>
    </location>
</feature>
<protein>
    <recommendedName>
        <fullName evidence="6">Transporter</fullName>
    </recommendedName>
</protein>
<dbReference type="Pfam" id="PF00209">
    <property type="entry name" value="SNF"/>
    <property type="match status" value="2"/>
</dbReference>
<dbReference type="SUPFAM" id="SSF161070">
    <property type="entry name" value="SNF-like"/>
    <property type="match status" value="1"/>
</dbReference>
<sequence length="451" mass="49311">MKESQQWTSKIGFVLAAAGAAVGLGAIWKFPYVAGNSGGGAFFLVFLLLTFFIGLPLLLAEFVIGRSTQKEAVTAYKVLVPNSKLYPWIGRMGVVTCFSVLSFYSVVGGWILLYLFYSVTGGFWDGNADYGKIFSETISNPLSAVGAQFLFMLCTIFVVSKGVEKGIEKASKYMMPLLFILFIAIIVRALTLDGAWEGVVFFLQPDFSELTGETVLYAMGQSFFSLTVGASVMVTYSSYLKKEEHLAKSATSIVSLTVFITVLAGLAIFPAIFALGVEPTEGPGLLFIVLPAVFGQIPFGQFFFIMFLILFFFATLTSAISMLEIVVASVAKEDTKKRPKASLIIGILIFAVGIPAALSFGVMSDVKLFGKTFFDLIDFGVSNVLLPLGVLAISLFVPNKMKKELLMKELEVKEGIGKILFDIWFFLLRYIIPITVIIVFLNVIGVFKIMK</sequence>
<evidence type="ECO:0000313" key="9">
    <source>
        <dbReference type="Proteomes" id="UP000027822"/>
    </source>
</evidence>
<dbReference type="PROSITE" id="PS50267">
    <property type="entry name" value="NA_NEUROTRAN_SYMP_3"/>
    <property type="match status" value="1"/>
</dbReference>
<organism evidence="8 9">
    <name type="scientific">Bacillus manliponensis</name>
    <dbReference type="NCBI Taxonomy" id="574376"/>
    <lineage>
        <taxon>Bacteria</taxon>
        <taxon>Bacillati</taxon>
        <taxon>Bacillota</taxon>
        <taxon>Bacilli</taxon>
        <taxon>Bacillales</taxon>
        <taxon>Bacillaceae</taxon>
        <taxon>Bacillus</taxon>
        <taxon>Bacillus cereus group</taxon>
    </lineage>
</organism>
<feature type="transmembrane region" description="Helical" evidence="7">
    <location>
        <begin position="419"/>
        <end position="447"/>
    </location>
</feature>
<dbReference type="CDD" id="cd10336">
    <property type="entry name" value="SLC6sbd_Tyt1-Like"/>
    <property type="match status" value="1"/>
</dbReference>
<dbReference type="OrthoDB" id="9762833at2"/>
<feature type="transmembrane region" description="Helical" evidence="7">
    <location>
        <begin position="252"/>
        <end position="277"/>
    </location>
</feature>
<evidence type="ECO:0000313" key="8">
    <source>
        <dbReference type="EMBL" id="KEK20459.1"/>
    </source>
</evidence>
<dbReference type="EMBL" id="JOTN01000003">
    <property type="protein sequence ID" value="KEK20459.1"/>
    <property type="molecule type" value="Genomic_DNA"/>
</dbReference>
<evidence type="ECO:0000256" key="7">
    <source>
        <dbReference type="SAM" id="Phobius"/>
    </source>
</evidence>
<dbReference type="InterPro" id="IPR037272">
    <property type="entry name" value="SNS_sf"/>
</dbReference>
<keyword evidence="9" id="KW-1185">Reference proteome</keyword>
<dbReference type="InterPro" id="IPR000175">
    <property type="entry name" value="Na/ntran_symport"/>
</dbReference>
<keyword evidence="4 7" id="KW-1133">Transmembrane helix</keyword>
<gene>
    <name evidence="8" type="ORF">BAMA_13640</name>
</gene>
<name>A0A073JZK3_9BACI</name>
<feature type="transmembrane region" description="Helical" evidence="7">
    <location>
        <begin position="302"/>
        <end position="331"/>
    </location>
</feature>
<evidence type="ECO:0000256" key="5">
    <source>
        <dbReference type="ARBA" id="ARBA00023136"/>
    </source>
</evidence>
<dbReference type="PANTHER" id="PTHR42948:SF1">
    <property type="entry name" value="TRANSPORTER"/>
    <property type="match status" value="1"/>
</dbReference>
<keyword evidence="5 7" id="KW-0472">Membrane</keyword>
<feature type="transmembrane region" description="Helical" evidence="7">
    <location>
        <begin position="343"/>
        <end position="364"/>
    </location>
</feature>
<keyword evidence="2 6" id="KW-0813">Transport</keyword>